<accession>A0A399EHD5</accession>
<dbReference type="Proteomes" id="UP000265715">
    <property type="component" value="Unassembled WGS sequence"/>
</dbReference>
<evidence type="ECO:0000256" key="3">
    <source>
        <dbReference type="HAMAP-Rule" id="MF_00187"/>
    </source>
</evidence>
<gene>
    <name evidence="3 4" type="primary">fdhD</name>
    <name evidence="4" type="ORF">Mterra_02401</name>
</gene>
<comment type="function">
    <text evidence="3">Required for formate dehydrogenase (FDH) activity. Acts as a sulfur carrier protein that transfers sulfur from IscS to the molybdenum cofactor prior to its insertion into FDH.</text>
</comment>
<dbReference type="PANTHER" id="PTHR30592">
    <property type="entry name" value="FORMATE DEHYDROGENASE"/>
    <property type="match status" value="1"/>
</dbReference>
<comment type="caution">
    <text evidence="4">The sequence shown here is derived from an EMBL/GenBank/DDBJ whole genome shotgun (WGS) entry which is preliminary data.</text>
</comment>
<dbReference type="InterPro" id="IPR003786">
    <property type="entry name" value="FdhD"/>
</dbReference>
<dbReference type="NCBIfam" id="TIGR00129">
    <property type="entry name" value="fdhD_narQ"/>
    <property type="match status" value="1"/>
</dbReference>
<feature type="active site" description="Cysteine persulfide intermediate" evidence="3">
    <location>
        <position position="105"/>
    </location>
</feature>
<dbReference type="PIRSF" id="PIRSF015626">
    <property type="entry name" value="FdhD"/>
    <property type="match status" value="1"/>
</dbReference>
<proteinExistence type="inferred from homology"/>
<dbReference type="HAMAP" id="MF_00187">
    <property type="entry name" value="FdhD"/>
    <property type="match status" value="1"/>
</dbReference>
<comment type="similarity">
    <text evidence="3">Belongs to the FdhD family.</text>
</comment>
<dbReference type="InterPro" id="IPR016193">
    <property type="entry name" value="Cytidine_deaminase-like"/>
</dbReference>
<protein>
    <recommendedName>
        <fullName evidence="3">Sulfur carrier protein FdhD</fullName>
    </recommendedName>
</protein>
<keyword evidence="5" id="KW-1185">Reference proteome</keyword>
<dbReference type="GO" id="GO:0006777">
    <property type="term" value="P:Mo-molybdopterin cofactor biosynthetic process"/>
    <property type="evidence" value="ECO:0007669"/>
    <property type="project" value="UniProtKB-UniRule"/>
</dbReference>
<name>A0A399EHD5_9DEIN</name>
<dbReference type="Pfam" id="PF02634">
    <property type="entry name" value="FdhD-NarQ"/>
    <property type="match status" value="1"/>
</dbReference>
<keyword evidence="4" id="KW-0808">Transferase</keyword>
<organism evidence="4 5">
    <name type="scientific">Calidithermus terrae</name>
    <dbReference type="NCBI Taxonomy" id="1408545"/>
    <lineage>
        <taxon>Bacteria</taxon>
        <taxon>Thermotogati</taxon>
        <taxon>Deinococcota</taxon>
        <taxon>Deinococci</taxon>
        <taxon>Thermales</taxon>
        <taxon>Thermaceae</taxon>
        <taxon>Calidithermus</taxon>
    </lineage>
</organism>
<evidence type="ECO:0000256" key="2">
    <source>
        <dbReference type="ARBA" id="ARBA00023150"/>
    </source>
</evidence>
<evidence type="ECO:0000256" key="1">
    <source>
        <dbReference type="ARBA" id="ARBA00022490"/>
    </source>
</evidence>
<sequence length="263" mass="28856">MAEGRARAHSDDLVTEEPLEIRLLAGEQRQTVAVTLRTPGQDFELAAGFLYAEGVIRSRDEIRRIAYCTDPGEAQQYNIVNVELRGEGVPDLERLERHFYTTSACGVCGKAGLEQLELRGQRPLEDASRVRAEVLPRLPEKLRQAQGLFERTGGLHAAALFDPGGDLLAVREDVGRHNALDKLIGWALLEGHLPLRERLVLVSGRASYELCQKALAAGAPVLAAISAPSSLAVELARQFNLTLVGFLRESFNVYSAPERILLP</sequence>
<reference evidence="4 5" key="1">
    <citation type="submission" date="2018-08" db="EMBL/GenBank/DDBJ databases">
        <title>Meiothermus terrae DSM 26712 genome sequencing project.</title>
        <authorList>
            <person name="Da Costa M.S."/>
            <person name="Albuquerque L."/>
            <person name="Raposo P."/>
            <person name="Froufe H.J.C."/>
            <person name="Barroso C.S."/>
            <person name="Egas C."/>
        </authorList>
    </citation>
    <scope>NUCLEOTIDE SEQUENCE [LARGE SCALE GENOMIC DNA]</scope>
    <source>
        <strain evidence="4 5">DSM 26712</strain>
    </source>
</reference>
<keyword evidence="1 3" id="KW-0963">Cytoplasm</keyword>
<dbReference type="RefSeq" id="WP_245971615.1">
    <property type="nucleotide sequence ID" value="NZ_QXDL01000100.1"/>
</dbReference>
<comment type="caution">
    <text evidence="3">Lacks conserved residue(s) required for the propagation of feature annotation.</text>
</comment>
<dbReference type="NCBIfam" id="NF001943">
    <property type="entry name" value="PRK00724.1-2"/>
    <property type="match status" value="1"/>
</dbReference>
<dbReference type="AlphaFoldDB" id="A0A399EHD5"/>
<dbReference type="GO" id="GO:0016783">
    <property type="term" value="F:sulfurtransferase activity"/>
    <property type="evidence" value="ECO:0007669"/>
    <property type="project" value="InterPro"/>
</dbReference>
<dbReference type="Gene3D" id="3.40.140.10">
    <property type="entry name" value="Cytidine Deaminase, domain 2"/>
    <property type="match status" value="1"/>
</dbReference>
<keyword evidence="2 3" id="KW-0501">Molybdenum cofactor biosynthesis</keyword>
<dbReference type="Gene3D" id="3.10.20.10">
    <property type="match status" value="1"/>
</dbReference>
<dbReference type="SUPFAM" id="SSF53927">
    <property type="entry name" value="Cytidine deaminase-like"/>
    <property type="match status" value="1"/>
</dbReference>
<evidence type="ECO:0000313" key="5">
    <source>
        <dbReference type="Proteomes" id="UP000265715"/>
    </source>
</evidence>
<dbReference type="GO" id="GO:0005737">
    <property type="term" value="C:cytoplasm"/>
    <property type="evidence" value="ECO:0007669"/>
    <property type="project" value="UniProtKB-SubCell"/>
</dbReference>
<dbReference type="GO" id="GO:0097163">
    <property type="term" value="F:sulfur carrier activity"/>
    <property type="evidence" value="ECO:0007669"/>
    <property type="project" value="UniProtKB-UniRule"/>
</dbReference>
<comment type="subcellular location">
    <subcellularLocation>
        <location evidence="3">Cytoplasm</location>
    </subcellularLocation>
</comment>
<evidence type="ECO:0000313" key="4">
    <source>
        <dbReference type="EMBL" id="RIH83106.1"/>
    </source>
</evidence>
<dbReference type="EMBL" id="QXDL01000100">
    <property type="protein sequence ID" value="RIH83106.1"/>
    <property type="molecule type" value="Genomic_DNA"/>
</dbReference>
<dbReference type="PANTHER" id="PTHR30592:SF1">
    <property type="entry name" value="SULFUR CARRIER PROTEIN FDHD"/>
    <property type="match status" value="1"/>
</dbReference>